<keyword evidence="3" id="KW-0805">Transcription regulation</keyword>
<keyword evidence="5" id="KW-0804">Transcription</keyword>
<dbReference type="InterPro" id="IPR011006">
    <property type="entry name" value="CheY-like_superfamily"/>
</dbReference>
<dbReference type="GO" id="GO:0006355">
    <property type="term" value="P:regulation of DNA-templated transcription"/>
    <property type="evidence" value="ECO:0007669"/>
    <property type="project" value="TreeGrafter"/>
</dbReference>
<dbReference type="GO" id="GO:0005829">
    <property type="term" value="C:cytosol"/>
    <property type="evidence" value="ECO:0007669"/>
    <property type="project" value="TreeGrafter"/>
</dbReference>
<dbReference type="PANTHER" id="PTHR48111">
    <property type="entry name" value="REGULATOR OF RPOS"/>
    <property type="match status" value="1"/>
</dbReference>
<evidence type="ECO:0000259" key="8">
    <source>
        <dbReference type="PROSITE" id="PS50110"/>
    </source>
</evidence>
<dbReference type="SUPFAM" id="SSF52172">
    <property type="entry name" value="CheY-like"/>
    <property type="match status" value="1"/>
</dbReference>
<dbReference type="GO" id="GO:0000976">
    <property type="term" value="F:transcription cis-regulatory region binding"/>
    <property type="evidence" value="ECO:0007669"/>
    <property type="project" value="TreeGrafter"/>
</dbReference>
<dbReference type="GO" id="GO:0032993">
    <property type="term" value="C:protein-DNA complex"/>
    <property type="evidence" value="ECO:0007669"/>
    <property type="project" value="TreeGrafter"/>
</dbReference>
<feature type="domain" description="Response regulatory" evidence="8">
    <location>
        <begin position="3"/>
        <end position="129"/>
    </location>
</feature>
<dbReference type="SMART" id="SM00448">
    <property type="entry name" value="REC"/>
    <property type="match status" value="1"/>
</dbReference>
<dbReference type="Gene3D" id="3.40.50.2300">
    <property type="match status" value="1"/>
</dbReference>
<feature type="compositionally biased region" description="Polar residues" evidence="7">
    <location>
        <begin position="136"/>
        <end position="147"/>
    </location>
</feature>
<dbReference type="AlphaFoldDB" id="A0A7C4QPC3"/>
<feature type="modified residue" description="4-aspartylphosphate" evidence="6">
    <location>
        <position position="52"/>
    </location>
</feature>
<accession>A0A7C4QPC3</accession>
<dbReference type="CDD" id="cd00156">
    <property type="entry name" value="REC"/>
    <property type="match status" value="1"/>
</dbReference>
<organism evidence="9">
    <name type="scientific">Schlesneria paludicola</name>
    <dbReference type="NCBI Taxonomy" id="360056"/>
    <lineage>
        <taxon>Bacteria</taxon>
        <taxon>Pseudomonadati</taxon>
        <taxon>Planctomycetota</taxon>
        <taxon>Planctomycetia</taxon>
        <taxon>Planctomycetales</taxon>
        <taxon>Planctomycetaceae</taxon>
        <taxon>Schlesneria</taxon>
    </lineage>
</organism>
<proteinExistence type="predicted"/>
<dbReference type="EMBL" id="DSVQ01000005">
    <property type="protein sequence ID" value="HGT38088.1"/>
    <property type="molecule type" value="Genomic_DNA"/>
</dbReference>
<comment type="caution">
    <text evidence="9">The sequence shown here is derived from an EMBL/GenBank/DDBJ whole genome shotgun (WGS) entry which is preliminary data.</text>
</comment>
<evidence type="ECO:0000256" key="5">
    <source>
        <dbReference type="ARBA" id="ARBA00023163"/>
    </source>
</evidence>
<sequence length="372" mass="40678">MTRALIVEDDPRIMETVIDVVESLGHEHATASCQDDARKLLNGQPYSYALLDLEIPVKQGRNFPRIENGINLLRELVHQYGKQTPVIVMTAHGNDGPHQGVDCMKMGAADYIPKPFPIRGRTLDKAILEALEHSGQAGNRATSTKRPSGSPRPFEGGRLVLFKRRVEICGVDVPISPAMHRILTLLSEKRSNGKYAAYAGSDLMEMLGVDCGQNGIASQVLEFRNKVGQRLLEEANITCSRTDVLNSGGPGYRLQEWITAQVGTRAGNSASASESSSVDDDPENPVSASMDFVGDETDDLNDRQWWAIGQLQLGVQLQVRHLTERFGCSSITGKRDLLALKSAGLVRFVGSPRAGHYQLTSAGKRQFASRAR</sequence>
<evidence type="ECO:0000313" key="9">
    <source>
        <dbReference type="EMBL" id="HGT38088.1"/>
    </source>
</evidence>
<protein>
    <submittedName>
        <fullName evidence="9">Response regulator</fullName>
    </submittedName>
</protein>
<keyword evidence="2" id="KW-0902">Two-component regulatory system</keyword>
<keyword evidence="1 6" id="KW-0597">Phosphoprotein</keyword>
<keyword evidence="4" id="KW-0238">DNA-binding</keyword>
<name>A0A7C4QPC3_9PLAN</name>
<evidence type="ECO:0000256" key="4">
    <source>
        <dbReference type="ARBA" id="ARBA00023125"/>
    </source>
</evidence>
<evidence type="ECO:0000256" key="1">
    <source>
        <dbReference type="ARBA" id="ARBA00022553"/>
    </source>
</evidence>
<dbReference type="Pfam" id="PF00072">
    <property type="entry name" value="Response_reg"/>
    <property type="match status" value="1"/>
</dbReference>
<evidence type="ECO:0000256" key="6">
    <source>
        <dbReference type="PROSITE-ProRule" id="PRU00169"/>
    </source>
</evidence>
<reference evidence="9" key="1">
    <citation type="journal article" date="2020" name="mSystems">
        <title>Genome- and Community-Level Interaction Insights into Carbon Utilization and Element Cycling Functions of Hydrothermarchaeota in Hydrothermal Sediment.</title>
        <authorList>
            <person name="Zhou Z."/>
            <person name="Liu Y."/>
            <person name="Xu W."/>
            <person name="Pan J."/>
            <person name="Luo Z.H."/>
            <person name="Li M."/>
        </authorList>
    </citation>
    <scope>NUCLEOTIDE SEQUENCE [LARGE SCALE GENOMIC DNA]</scope>
    <source>
        <strain evidence="9">SpSt-508</strain>
    </source>
</reference>
<feature type="region of interest" description="Disordered" evidence="7">
    <location>
        <begin position="134"/>
        <end position="154"/>
    </location>
</feature>
<evidence type="ECO:0000256" key="3">
    <source>
        <dbReference type="ARBA" id="ARBA00023015"/>
    </source>
</evidence>
<evidence type="ECO:0000256" key="2">
    <source>
        <dbReference type="ARBA" id="ARBA00023012"/>
    </source>
</evidence>
<evidence type="ECO:0000256" key="7">
    <source>
        <dbReference type="SAM" id="MobiDB-lite"/>
    </source>
</evidence>
<gene>
    <name evidence="9" type="ORF">ENS64_02295</name>
</gene>
<dbReference type="PANTHER" id="PTHR48111:SF1">
    <property type="entry name" value="TWO-COMPONENT RESPONSE REGULATOR ORR33"/>
    <property type="match status" value="1"/>
</dbReference>
<dbReference type="InterPro" id="IPR001789">
    <property type="entry name" value="Sig_transdc_resp-reg_receiver"/>
</dbReference>
<feature type="region of interest" description="Disordered" evidence="7">
    <location>
        <begin position="268"/>
        <end position="290"/>
    </location>
</feature>
<dbReference type="PROSITE" id="PS50110">
    <property type="entry name" value="RESPONSE_REGULATORY"/>
    <property type="match status" value="1"/>
</dbReference>
<dbReference type="InterPro" id="IPR039420">
    <property type="entry name" value="WalR-like"/>
</dbReference>
<dbReference type="GO" id="GO:0000156">
    <property type="term" value="F:phosphorelay response regulator activity"/>
    <property type="evidence" value="ECO:0007669"/>
    <property type="project" value="TreeGrafter"/>
</dbReference>